<dbReference type="EMBL" id="VBPB01000197">
    <property type="protein sequence ID" value="TMQ70869.1"/>
    <property type="molecule type" value="Genomic_DNA"/>
</dbReference>
<organism evidence="2 3">
    <name type="scientific">Eiseniibacteriota bacterium</name>
    <dbReference type="NCBI Taxonomy" id="2212470"/>
    <lineage>
        <taxon>Bacteria</taxon>
        <taxon>Candidatus Eiseniibacteriota</taxon>
    </lineage>
</organism>
<evidence type="ECO:0000313" key="2">
    <source>
        <dbReference type="EMBL" id="TMQ70869.1"/>
    </source>
</evidence>
<protein>
    <submittedName>
        <fullName evidence="2">Uncharacterized protein</fullName>
    </submittedName>
</protein>
<gene>
    <name evidence="2" type="ORF">E6K81_11540</name>
</gene>
<keyword evidence="1" id="KW-0812">Transmembrane</keyword>
<keyword evidence="1" id="KW-1133">Transmembrane helix</keyword>
<sequence>MPYAAARKLASAPLLRAHRIETYAFMLSGLAFVLSFWSVSLIHAISFVRWPADLVHYFFYFGLAFCECLTFMAMDRPRDWFGFMLVSFLVTWALYLYDYRLMLRHRGAVPAGAAQQALYEHVVRRQRYEMVVLVPAGVAFSLVAWAVVGRRASAALPMALAQLGFAAVFVVSFVRSFAERQRRIDACLNDEG</sequence>
<proteinExistence type="predicted"/>
<evidence type="ECO:0000313" key="3">
    <source>
        <dbReference type="Proteomes" id="UP000319771"/>
    </source>
</evidence>
<keyword evidence="1" id="KW-0472">Membrane</keyword>
<feature type="transmembrane region" description="Helical" evidence="1">
    <location>
        <begin position="154"/>
        <end position="174"/>
    </location>
</feature>
<evidence type="ECO:0000256" key="1">
    <source>
        <dbReference type="SAM" id="Phobius"/>
    </source>
</evidence>
<feature type="transmembrane region" description="Helical" evidence="1">
    <location>
        <begin position="57"/>
        <end position="74"/>
    </location>
</feature>
<comment type="caution">
    <text evidence="2">The sequence shown here is derived from an EMBL/GenBank/DDBJ whole genome shotgun (WGS) entry which is preliminary data.</text>
</comment>
<reference evidence="2 3" key="1">
    <citation type="journal article" date="2019" name="Nat. Microbiol.">
        <title>Mediterranean grassland soil C-N compound turnover is dependent on rainfall and depth, and is mediated by genomically divergent microorganisms.</title>
        <authorList>
            <person name="Diamond S."/>
            <person name="Andeer P.F."/>
            <person name="Li Z."/>
            <person name="Crits-Christoph A."/>
            <person name="Burstein D."/>
            <person name="Anantharaman K."/>
            <person name="Lane K.R."/>
            <person name="Thomas B.C."/>
            <person name="Pan C."/>
            <person name="Northen T.R."/>
            <person name="Banfield J.F."/>
        </authorList>
    </citation>
    <scope>NUCLEOTIDE SEQUENCE [LARGE SCALE GENOMIC DNA]</scope>
    <source>
        <strain evidence="2">WS_11</strain>
    </source>
</reference>
<feature type="transmembrane region" description="Helical" evidence="1">
    <location>
        <begin position="80"/>
        <end position="97"/>
    </location>
</feature>
<dbReference type="AlphaFoldDB" id="A0A538U5A1"/>
<feature type="transmembrane region" description="Helical" evidence="1">
    <location>
        <begin position="23"/>
        <end position="45"/>
    </location>
</feature>
<dbReference type="Proteomes" id="UP000319771">
    <property type="component" value="Unassembled WGS sequence"/>
</dbReference>
<accession>A0A538U5A1</accession>
<feature type="transmembrane region" description="Helical" evidence="1">
    <location>
        <begin position="130"/>
        <end position="148"/>
    </location>
</feature>
<name>A0A538U5A1_UNCEI</name>